<sequence>RTAGLVCVVVRDISKVNSHTTGLLRRWLFQCKTVGRMNTEVRAADATTDLFYVNARVLFVCDEAKHTLALTLTRLKETF</sequence>
<protein>
    <submittedName>
        <fullName evidence="1">Centromere protein M</fullName>
    </submittedName>
</protein>
<name>A0A5K3FHE8_MESCO</name>
<proteinExistence type="predicted"/>
<dbReference type="AlphaFoldDB" id="A0A5K3FHE8"/>
<evidence type="ECO:0000313" key="1">
    <source>
        <dbReference type="WBParaSite" id="MCU_007403-RA"/>
    </source>
</evidence>
<accession>A0A5K3FHE8</accession>
<dbReference type="WBParaSite" id="MCU_007403-RA">
    <property type="protein sequence ID" value="MCU_007403-RA"/>
    <property type="gene ID" value="MCU_007403"/>
</dbReference>
<organism evidence="1">
    <name type="scientific">Mesocestoides corti</name>
    <name type="common">Flatworm</name>
    <dbReference type="NCBI Taxonomy" id="53468"/>
    <lineage>
        <taxon>Eukaryota</taxon>
        <taxon>Metazoa</taxon>
        <taxon>Spiralia</taxon>
        <taxon>Lophotrochozoa</taxon>
        <taxon>Platyhelminthes</taxon>
        <taxon>Cestoda</taxon>
        <taxon>Eucestoda</taxon>
        <taxon>Cyclophyllidea</taxon>
        <taxon>Mesocestoididae</taxon>
        <taxon>Mesocestoides</taxon>
    </lineage>
</organism>
<reference evidence="1" key="1">
    <citation type="submission" date="2019-11" db="UniProtKB">
        <authorList>
            <consortium name="WormBaseParasite"/>
        </authorList>
    </citation>
    <scope>IDENTIFICATION</scope>
</reference>